<dbReference type="GO" id="GO:0016491">
    <property type="term" value="F:oxidoreductase activity"/>
    <property type="evidence" value="ECO:0007669"/>
    <property type="project" value="UniProtKB-KW"/>
</dbReference>
<dbReference type="AlphaFoldDB" id="A0A1M6RYU9"/>
<dbReference type="Proteomes" id="UP000184386">
    <property type="component" value="Unassembled WGS sequence"/>
</dbReference>
<dbReference type="OrthoDB" id="9810617at2"/>
<dbReference type="FunFam" id="3.40.109.10:FF:000001">
    <property type="entry name" value="Nitroreductase family"/>
    <property type="match status" value="1"/>
</dbReference>
<name>A0A1M6RYU9_9FIRM</name>
<dbReference type="GO" id="GO:0005737">
    <property type="term" value="C:cytoplasm"/>
    <property type="evidence" value="ECO:0007669"/>
    <property type="project" value="UniProtKB-SubCell"/>
</dbReference>
<reference evidence="5 6" key="1">
    <citation type="submission" date="2016-11" db="EMBL/GenBank/DDBJ databases">
        <authorList>
            <person name="Jaros S."/>
            <person name="Januszkiewicz K."/>
            <person name="Wedrychowicz H."/>
        </authorList>
    </citation>
    <scope>NUCLEOTIDE SEQUENCE [LARGE SCALE GENOMIC DNA]</scope>
    <source>
        <strain evidence="5 6">DSM 15929</strain>
    </source>
</reference>
<dbReference type="InterPro" id="IPR033877">
    <property type="entry name" value="Frm2/Hbn1"/>
</dbReference>
<evidence type="ECO:0000256" key="3">
    <source>
        <dbReference type="ARBA" id="ARBA00023002"/>
    </source>
</evidence>
<gene>
    <name evidence="5" type="ORF">SAMN02745136_02345</name>
</gene>
<evidence type="ECO:0000313" key="5">
    <source>
        <dbReference type="EMBL" id="SHK37645.1"/>
    </source>
</evidence>
<proteinExistence type="predicted"/>
<comment type="subcellular location">
    <subcellularLocation>
        <location evidence="1">Cytoplasm</location>
    </subcellularLocation>
</comment>
<feature type="domain" description="Nitroreductase" evidence="4">
    <location>
        <begin position="8"/>
        <end position="177"/>
    </location>
</feature>
<keyword evidence="6" id="KW-1185">Reference proteome</keyword>
<dbReference type="Gene3D" id="3.40.109.10">
    <property type="entry name" value="NADH Oxidase"/>
    <property type="match status" value="1"/>
</dbReference>
<accession>A0A1M6RYU9</accession>
<dbReference type="EMBL" id="FRAC01000011">
    <property type="protein sequence ID" value="SHK37645.1"/>
    <property type="molecule type" value="Genomic_DNA"/>
</dbReference>
<evidence type="ECO:0000256" key="1">
    <source>
        <dbReference type="ARBA" id="ARBA00004496"/>
    </source>
</evidence>
<dbReference type="SUPFAM" id="SSF55469">
    <property type="entry name" value="FMN-dependent nitroreductase-like"/>
    <property type="match status" value="1"/>
</dbReference>
<dbReference type="PANTHER" id="PTHR43035">
    <property type="entry name" value="FATTY ACID REPRESSION MUTANT PROTEIN 2-RELATED"/>
    <property type="match status" value="1"/>
</dbReference>
<dbReference type="InterPro" id="IPR000415">
    <property type="entry name" value="Nitroreductase-like"/>
</dbReference>
<organism evidence="5 6">
    <name type="scientific">Anaerocolumna jejuensis DSM 15929</name>
    <dbReference type="NCBI Taxonomy" id="1121322"/>
    <lineage>
        <taxon>Bacteria</taxon>
        <taxon>Bacillati</taxon>
        <taxon>Bacillota</taxon>
        <taxon>Clostridia</taxon>
        <taxon>Lachnospirales</taxon>
        <taxon>Lachnospiraceae</taxon>
        <taxon>Anaerocolumna</taxon>
    </lineage>
</organism>
<evidence type="ECO:0000256" key="2">
    <source>
        <dbReference type="ARBA" id="ARBA00022490"/>
    </source>
</evidence>
<protein>
    <recommendedName>
        <fullName evidence="4">Nitroreductase domain-containing protein</fullName>
    </recommendedName>
</protein>
<dbReference type="GO" id="GO:0034599">
    <property type="term" value="P:cellular response to oxidative stress"/>
    <property type="evidence" value="ECO:0007669"/>
    <property type="project" value="InterPro"/>
</dbReference>
<dbReference type="CDD" id="cd02140">
    <property type="entry name" value="Frm2-like"/>
    <property type="match status" value="1"/>
</dbReference>
<evidence type="ECO:0000313" key="6">
    <source>
        <dbReference type="Proteomes" id="UP000184386"/>
    </source>
</evidence>
<keyword evidence="2" id="KW-0963">Cytoplasm</keyword>
<dbReference type="PANTHER" id="PTHR43035:SF1">
    <property type="entry name" value="FATTY ACID REPRESSION MUTANT PROTEIN 2-RELATED"/>
    <property type="match status" value="1"/>
</dbReference>
<dbReference type="RefSeq" id="WP_073276034.1">
    <property type="nucleotide sequence ID" value="NZ_FRAC01000011.1"/>
</dbReference>
<dbReference type="InterPro" id="IPR029479">
    <property type="entry name" value="Nitroreductase"/>
</dbReference>
<keyword evidence="3" id="KW-0560">Oxidoreductase</keyword>
<dbReference type="Pfam" id="PF00881">
    <property type="entry name" value="Nitroreductase"/>
    <property type="match status" value="1"/>
</dbReference>
<sequence length="199" mass="22261">MKNFFEAIEDRRTVYAISKESPISDERIKEIVEHAVKYSPSAFNSQSGKVVLLLGSEHDKLWDIALEALRKIVPADSFASTEEKIASFKAGHGTVLYFDDNSIVEYLQKEYSLYKDNFPVWAQQSNGMLQLVLWSGLEAEGLGASLQHYNELIEEAVKKEWNIPASYKLIGQMPFGKPIAAPGEKSFVPLGDRISVFGA</sequence>
<evidence type="ECO:0000259" key="4">
    <source>
        <dbReference type="Pfam" id="PF00881"/>
    </source>
</evidence>